<accession>A0A914RWG5</accession>
<dbReference type="Proteomes" id="UP000887564">
    <property type="component" value="Unplaced"/>
</dbReference>
<sequence length="62" mass="7259">MTNIFGDDKTDVSFNFRIRSPMYPNINLGKGTYICIWGTFMSRCRGNCLCLLDIDWRCRLES</sequence>
<name>A0A914RWG5_PAREQ</name>
<proteinExistence type="predicted"/>
<evidence type="ECO:0000313" key="2">
    <source>
        <dbReference type="WBParaSite" id="PEQ_0000920401-mRNA-1"/>
    </source>
</evidence>
<dbReference type="AlphaFoldDB" id="A0A914RWG5"/>
<reference evidence="2" key="1">
    <citation type="submission" date="2022-11" db="UniProtKB">
        <authorList>
            <consortium name="WormBaseParasite"/>
        </authorList>
    </citation>
    <scope>IDENTIFICATION</scope>
</reference>
<keyword evidence="1" id="KW-1185">Reference proteome</keyword>
<evidence type="ECO:0000313" key="1">
    <source>
        <dbReference type="Proteomes" id="UP000887564"/>
    </source>
</evidence>
<dbReference type="WBParaSite" id="PEQ_0000920401-mRNA-1">
    <property type="protein sequence ID" value="PEQ_0000920401-mRNA-1"/>
    <property type="gene ID" value="PEQ_0000920401"/>
</dbReference>
<protein>
    <submittedName>
        <fullName evidence="2">Galectin</fullName>
    </submittedName>
</protein>
<organism evidence="1 2">
    <name type="scientific">Parascaris equorum</name>
    <name type="common">Equine roundworm</name>
    <dbReference type="NCBI Taxonomy" id="6256"/>
    <lineage>
        <taxon>Eukaryota</taxon>
        <taxon>Metazoa</taxon>
        <taxon>Ecdysozoa</taxon>
        <taxon>Nematoda</taxon>
        <taxon>Chromadorea</taxon>
        <taxon>Rhabditida</taxon>
        <taxon>Spirurina</taxon>
        <taxon>Ascaridomorpha</taxon>
        <taxon>Ascaridoidea</taxon>
        <taxon>Ascarididae</taxon>
        <taxon>Parascaris</taxon>
    </lineage>
</organism>